<evidence type="ECO:0000259" key="3">
    <source>
        <dbReference type="SMART" id="SM01008"/>
    </source>
</evidence>
<dbReference type="Gene3D" id="3.90.1170.50">
    <property type="entry name" value="Aldehyde oxidase/xanthine dehydrogenase, a/b hammerhead"/>
    <property type="match status" value="1"/>
</dbReference>
<organism evidence="4 5">
    <name type="scientific">Nocardioides zhouii</name>
    <dbReference type="NCBI Taxonomy" id="1168729"/>
    <lineage>
        <taxon>Bacteria</taxon>
        <taxon>Bacillati</taxon>
        <taxon>Actinomycetota</taxon>
        <taxon>Actinomycetes</taxon>
        <taxon>Propionibacteriales</taxon>
        <taxon>Nocardioidaceae</taxon>
        <taxon>Nocardioides</taxon>
    </lineage>
</organism>
<dbReference type="Pfam" id="PF01315">
    <property type="entry name" value="Ald_Xan_dh_C"/>
    <property type="match status" value="1"/>
</dbReference>
<dbReference type="GO" id="GO:0005506">
    <property type="term" value="F:iron ion binding"/>
    <property type="evidence" value="ECO:0007669"/>
    <property type="project" value="InterPro"/>
</dbReference>
<keyword evidence="2" id="KW-0560">Oxidoreductase</keyword>
<dbReference type="InterPro" id="IPR037165">
    <property type="entry name" value="AldOxase/xan_DH_Mopterin-bd_sf"/>
</dbReference>
<proteinExistence type="predicted"/>
<dbReference type="Pfam" id="PF02738">
    <property type="entry name" value="MoCoBD_1"/>
    <property type="match status" value="1"/>
</dbReference>
<sequence>METIKQHPHMVTPVIEARSVGTRVLRSEDPQLLRGRAEFIADINLPRQLHVAFIRSPVAHARITHLDLSAVRDCEGVYLAWSGVDVAPFCEGLPVESAMEGFVPTTMPLLATTEVLYVGEPLAVVVAESRYAAEDACELVDWDFEALPAVTDADAAVAMGAVANPQLPDNVGLRGGATFGDIAGAFEQADKVVQGRFYTCRVSAAPMETRGVIADYDWASKSLRLWSNTQMPHLLQSMISAHLGFGEHEVEIITPDTGGGFGQKAHVYPEEMLLPLLARELDRPVKWIEDRRENLMAGAHAHEQYVDIAYALDRDGRIVGVRTHALGDGGAYHMPPWSMVIEPWCATVMTPTGIYDAPAVEYTYTAVATNKTPVGAYRGVGYMAGTLARECLADDAARALGMSPFEFRRRNVVSTFPWTNPQGIVYEEGSWLESIDVLERMVDYPAFLRRQAESREEGRYLGLGLSFFVESSGESTAGSHAHGSKTVYHDTATVRLNPTGTANVTIGLSAQGQGLATTMAQMAADTLGIKVQDVSVQTARSTLHAYGSGTIGSRGAVIAGGAVARAAGVIREKVCAVAANLLEASPDDIEIVDGVALVKGVADVSVSVSDVAASIYFDMSAWPEGFEPSLEATQAYDPARAMFSNGAHAILVEIDAETGFVKFEKVYSVEDCGTVINPNIVEGQIRGGVVQGIGASVFEELVYDASGQLLTTTFLDYGLPTMDVAPPFEISHLETRSKHTPSGVKGMGESGLIAAPAAVLNAVNDALSPFGVVLRSLPLTPEKVLAAMAGGTGMLGTGAPTAIQADGSGGRA</sequence>
<dbReference type="InterPro" id="IPR008274">
    <property type="entry name" value="AldOxase/xan_DH_MoCoBD1"/>
</dbReference>
<dbReference type="SUPFAM" id="SSF54665">
    <property type="entry name" value="CO dehydrogenase molybdoprotein N-domain-like"/>
    <property type="match status" value="1"/>
</dbReference>
<dbReference type="PANTHER" id="PTHR11908:SF132">
    <property type="entry name" value="ALDEHYDE OXIDASE 1-RELATED"/>
    <property type="match status" value="1"/>
</dbReference>
<dbReference type="Gene3D" id="3.30.365.10">
    <property type="entry name" value="Aldehyde oxidase/xanthine dehydrogenase, molybdopterin binding domain"/>
    <property type="match status" value="4"/>
</dbReference>
<dbReference type="GO" id="GO:0016491">
    <property type="term" value="F:oxidoreductase activity"/>
    <property type="evidence" value="ECO:0007669"/>
    <property type="project" value="UniProtKB-KW"/>
</dbReference>
<dbReference type="Proteomes" id="UP000291101">
    <property type="component" value="Unassembled WGS sequence"/>
</dbReference>
<evidence type="ECO:0000313" key="4">
    <source>
        <dbReference type="EMBL" id="RYC05682.1"/>
    </source>
</evidence>
<evidence type="ECO:0000313" key="5">
    <source>
        <dbReference type="Proteomes" id="UP000291101"/>
    </source>
</evidence>
<dbReference type="SUPFAM" id="SSF56003">
    <property type="entry name" value="Molybdenum cofactor-binding domain"/>
    <property type="match status" value="1"/>
</dbReference>
<dbReference type="InterPro" id="IPR046867">
    <property type="entry name" value="AldOxase/xan_DH_MoCoBD2"/>
</dbReference>
<dbReference type="PANTHER" id="PTHR11908">
    <property type="entry name" value="XANTHINE DEHYDROGENASE"/>
    <property type="match status" value="1"/>
</dbReference>
<dbReference type="InterPro" id="IPR016208">
    <property type="entry name" value="Ald_Oxase/xanthine_DH-like"/>
</dbReference>
<keyword evidence="1" id="KW-0500">Molybdenum</keyword>
<gene>
    <name evidence="4" type="ORF">EUA94_17935</name>
</gene>
<evidence type="ECO:0000256" key="1">
    <source>
        <dbReference type="ARBA" id="ARBA00022505"/>
    </source>
</evidence>
<accession>A0A4Q2SJU7</accession>
<dbReference type="InterPro" id="IPR000674">
    <property type="entry name" value="Ald_Oxase/Xan_DH_a/b"/>
</dbReference>
<keyword evidence="5" id="KW-1185">Reference proteome</keyword>
<dbReference type="OrthoDB" id="9758509at2"/>
<protein>
    <submittedName>
        <fullName evidence="4">Xanthine dehydrogenase family protein molybdopterin-binding subunit</fullName>
    </submittedName>
</protein>
<evidence type="ECO:0000256" key="2">
    <source>
        <dbReference type="ARBA" id="ARBA00023002"/>
    </source>
</evidence>
<reference evidence="4 5" key="1">
    <citation type="submission" date="2019-01" db="EMBL/GenBank/DDBJ databases">
        <title>Novel species of Nocardioides.</title>
        <authorList>
            <person name="Liu Q."/>
            <person name="X Y.-H."/>
        </authorList>
    </citation>
    <scope>NUCLEOTIDE SEQUENCE [LARGE SCALE GENOMIC DNA]</scope>
    <source>
        <strain evidence="4 5">HLT2-9</strain>
    </source>
</reference>
<dbReference type="SMART" id="SM01008">
    <property type="entry name" value="Ald_Xan_dh_C"/>
    <property type="match status" value="1"/>
</dbReference>
<comment type="caution">
    <text evidence="4">The sequence shown here is derived from an EMBL/GenBank/DDBJ whole genome shotgun (WGS) entry which is preliminary data.</text>
</comment>
<dbReference type="Pfam" id="PF20256">
    <property type="entry name" value="MoCoBD_2"/>
    <property type="match status" value="1"/>
</dbReference>
<dbReference type="EMBL" id="SDWV01000022">
    <property type="protein sequence ID" value="RYC05682.1"/>
    <property type="molecule type" value="Genomic_DNA"/>
</dbReference>
<dbReference type="AlphaFoldDB" id="A0A4Q2SJU7"/>
<feature type="domain" description="Aldehyde oxidase/xanthine dehydrogenase a/b hammerhead" evidence="3">
    <location>
        <begin position="34"/>
        <end position="148"/>
    </location>
</feature>
<name>A0A4Q2SJU7_9ACTN</name>
<dbReference type="InterPro" id="IPR036856">
    <property type="entry name" value="Ald_Oxase/Xan_DH_a/b_sf"/>
</dbReference>